<evidence type="ECO:0000259" key="1">
    <source>
        <dbReference type="Pfam" id="PF03184"/>
    </source>
</evidence>
<name>A0A8H3L756_9GLOM</name>
<accession>A0A8H3L756</accession>
<gene>
    <name evidence="2" type="ORF">RCL2_000768300</name>
</gene>
<dbReference type="InterPro" id="IPR004875">
    <property type="entry name" value="DDE_SF_endonuclease_dom"/>
</dbReference>
<dbReference type="Proteomes" id="UP000615446">
    <property type="component" value="Unassembled WGS sequence"/>
</dbReference>
<dbReference type="GO" id="GO:0003676">
    <property type="term" value="F:nucleic acid binding"/>
    <property type="evidence" value="ECO:0007669"/>
    <property type="project" value="InterPro"/>
</dbReference>
<dbReference type="EMBL" id="BLAL01000049">
    <property type="protein sequence ID" value="GES80399.1"/>
    <property type="molecule type" value="Genomic_DNA"/>
</dbReference>
<dbReference type="AlphaFoldDB" id="A0A8H3L756"/>
<reference evidence="2" key="1">
    <citation type="submission" date="2019-10" db="EMBL/GenBank/DDBJ databases">
        <title>Conservation and host-specific expression of non-tandemly repeated heterogenous ribosome RNA gene in arbuscular mycorrhizal fungi.</title>
        <authorList>
            <person name="Maeda T."/>
            <person name="Kobayashi Y."/>
            <person name="Nakagawa T."/>
            <person name="Ezawa T."/>
            <person name="Yamaguchi K."/>
            <person name="Bino T."/>
            <person name="Nishimoto Y."/>
            <person name="Shigenobu S."/>
            <person name="Kawaguchi M."/>
        </authorList>
    </citation>
    <scope>NUCLEOTIDE SEQUENCE</scope>
    <source>
        <strain evidence="2">HR1</strain>
    </source>
</reference>
<feature type="domain" description="DDE-1" evidence="1">
    <location>
        <begin position="22"/>
        <end position="75"/>
    </location>
</feature>
<dbReference type="Pfam" id="PF03184">
    <property type="entry name" value="DDE_1"/>
    <property type="match status" value="1"/>
</dbReference>
<sequence>MKPSRVLAYTLISGYKKEKSCIMIFCIANATGMEKMTLTFIHQYKIPYAIKNINYKNLSVYYFWNKKLWMQDGIVEGITDYIIFNALQNTTNAWSMVSSQTISHCWKKTGILPSNNEVKETFEDFDSIISNSFKEEINKFDMLIPQLSKSDLNAYEYIHIKNEIPEGGLTDKEIIDTILNADRKDEVIINKIKFTPVLKKVGPIAEEKTINKTIRFLYK</sequence>
<dbReference type="OrthoDB" id="2442843at2759"/>
<comment type="caution">
    <text evidence="2">The sequence shown here is derived from an EMBL/GenBank/DDBJ whole genome shotgun (WGS) entry which is preliminary data.</text>
</comment>
<protein>
    <submittedName>
        <fullName evidence="2">Tigger transposable element-derived protein 2</fullName>
    </submittedName>
</protein>
<evidence type="ECO:0000313" key="2">
    <source>
        <dbReference type="EMBL" id="GES80399.1"/>
    </source>
</evidence>
<organism evidence="2 3">
    <name type="scientific">Rhizophagus clarus</name>
    <dbReference type="NCBI Taxonomy" id="94130"/>
    <lineage>
        <taxon>Eukaryota</taxon>
        <taxon>Fungi</taxon>
        <taxon>Fungi incertae sedis</taxon>
        <taxon>Mucoromycota</taxon>
        <taxon>Glomeromycotina</taxon>
        <taxon>Glomeromycetes</taxon>
        <taxon>Glomerales</taxon>
        <taxon>Glomeraceae</taxon>
        <taxon>Rhizophagus</taxon>
    </lineage>
</organism>
<proteinExistence type="predicted"/>
<evidence type="ECO:0000313" key="3">
    <source>
        <dbReference type="Proteomes" id="UP000615446"/>
    </source>
</evidence>